<keyword evidence="4" id="KW-1185">Reference proteome</keyword>
<keyword evidence="1" id="KW-0175">Coiled coil</keyword>
<feature type="compositionally biased region" description="Basic and acidic residues" evidence="2">
    <location>
        <begin position="117"/>
        <end position="144"/>
    </location>
</feature>
<organism evidence="3 4">
    <name type="scientific">Oikopleura dioica</name>
    <name type="common">Tunicate</name>
    <dbReference type="NCBI Taxonomy" id="34765"/>
    <lineage>
        <taxon>Eukaryota</taxon>
        <taxon>Metazoa</taxon>
        <taxon>Chordata</taxon>
        <taxon>Tunicata</taxon>
        <taxon>Appendicularia</taxon>
        <taxon>Copelata</taxon>
        <taxon>Oikopleuridae</taxon>
        <taxon>Oikopleura</taxon>
    </lineage>
</organism>
<sequence length="408" mass="48111">MDELQKLAEKQKIKINNQRMHINSLQKKLKKIEEKDRADKEGADQSKAKIEELTKMLESRMTRIRYQSKMYIELEKKQRETIDELKEKNSEVLDLKEKLKSSEENSKMKTQMIDSLNEKMKVQQDSVEKLQKQKEEEASRDQHSIKNKNSIISGLRRALKDEKESKKVLKEHLAHVKSLLSESNKCKVESEKKIENLQNQLEENSRAAKYKETIIEAEHASLKEEMQLLKRQNEEKFLEINKTNQRLHKKFDNARAKLQKMEEAERATAHLKYKRKETEIEAENAILKKGVQILKEKQHEQTAIEENLKRQLSESQNEKKTLKAKLADQEKKETLKKAESKARRVLSFQKQELVELKSQVEHQTTEIDELKSKVQELKMENEKLTGLAGKSERKLRMKIMKIAKICEE</sequence>
<evidence type="ECO:0000256" key="1">
    <source>
        <dbReference type="SAM" id="Coils"/>
    </source>
</evidence>
<dbReference type="Proteomes" id="UP001158576">
    <property type="component" value="Chromosome PAR"/>
</dbReference>
<feature type="compositionally biased region" description="Basic and acidic residues" evidence="2">
    <location>
        <begin position="31"/>
        <end position="46"/>
    </location>
</feature>
<proteinExistence type="predicted"/>
<gene>
    <name evidence="3" type="ORF">OKIOD_LOCUS11</name>
</gene>
<feature type="coiled-coil region" evidence="1">
    <location>
        <begin position="180"/>
        <end position="394"/>
    </location>
</feature>
<feature type="region of interest" description="Disordered" evidence="2">
    <location>
        <begin position="117"/>
        <end position="151"/>
    </location>
</feature>
<evidence type="ECO:0000313" key="4">
    <source>
        <dbReference type="Proteomes" id="UP001158576"/>
    </source>
</evidence>
<evidence type="ECO:0000313" key="3">
    <source>
        <dbReference type="EMBL" id="CAG5076403.1"/>
    </source>
</evidence>
<name>A0ABN7RFZ8_OIKDI</name>
<feature type="region of interest" description="Disordered" evidence="2">
    <location>
        <begin position="27"/>
        <end position="46"/>
    </location>
</feature>
<evidence type="ECO:0000256" key="2">
    <source>
        <dbReference type="SAM" id="MobiDB-lite"/>
    </source>
</evidence>
<accession>A0ABN7RFZ8</accession>
<dbReference type="EMBL" id="OU015568">
    <property type="protein sequence ID" value="CAG5076403.1"/>
    <property type="molecule type" value="Genomic_DNA"/>
</dbReference>
<reference evidence="3 4" key="1">
    <citation type="submission" date="2021-04" db="EMBL/GenBank/DDBJ databases">
        <authorList>
            <person name="Bliznina A."/>
        </authorList>
    </citation>
    <scope>NUCLEOTIDE SEQUENCE [LARGE SCALE GENOMIC DNA]</scope>
</reference>
<protein>
    <submittedName>
        <fullName evidence="3">Oidioi.mRNA.OKI2018_I69.PAR.g8453.t1.cds</fullName>
    </submittedName>
</protein>